<accession>A0A509E8P6</accession>
<proteinExistence type="predicted"/>
<dbReference type="Proteomes" id="UP000410984">
    <property type="component" value="Unassembled WGS sequence"/>
</dbReference>
<evidence type="ECO:0000313" key="1">
    <source>
        <dbReference type="EMBL" id="VUD69869.1"/>
    </source>
</evidence>
<protein>
    <submittedName>
        <fullName evidence="1">Uncharacterized protein</fullName>
    </submittedName>
</protein>
<dbReference type="AlphaFoldDB" id="A0A509E8P6"/>
<gene>
    <name evidence="1" type="ORF">MET9862_00429</name>
</gene>
<name>A0A509E8P6_9HYPH</name>
<reference evidence="1 2" key="1">
    <citation type="submission" date="2019-06" db="EMBL/GenBank/DDBJ databases">
        <authorList>
            <person name="Rodrigo-Torres L."/>
            <person name="Arahal R. D."/>
            <person name="Lucena T."/>
        </authorList>
    </citation>
    <scope>NUCLEOTIDE SEQUENCE [LARGE SCALE GENOMIC DNA]</scope>
    <source>
        <strain evidence="1 2">SB0023/3</strain>
    </source>
</reference>
<sequence>MARVDHPAIRMLLGRARMASERMTPNGCMFSNNFYF</sequence>
<dbReference type="EMBL" id="CABFPH010000003">
    <property type="protein sequence ID" value="VUD69869.1"/>
    <property type="molecule type" value="Genomic_DNA"/>
</dbReference>
<organism evidence="1 2">
    <name type="scientific">Methylobacterium symbioticum</name>
    <dbReference type="NCBI Taxonomy" id="2584084"/>
    <lineage>
        <taxon>Bacteria</taxon>
        <taxon>Pseudomonadati</taxon>
        <taxon>Pseudomonadota</taxon>
        <taxon>Alphaproteobacteria</taxon>
        <taxon>Hyphomicrobiales</taxon>
        <taxon>Methylobacteriaceae</taxon>
        <taxon>Methylobacterium</taxon>
    </lineage>
</organism>
<evidence type="ECO:0000313" key="2">
    <source>
        <dbReference type="Proteomes" id="UP000410984"/>
    </source>
</evidence>
<keyword evidence="2" id="KW-1185">Reference proteome</keyword>